<proteinExistence type="predicted"/>
<dbReference type="Proteomes" id="UP000468735">
    <property type="component" value="Unassembled WGS sequence"/>
</dbReference>
<accession>A0A6H9YPP7</accession>
<organism evidence="1 2">
    <name type="scientific">Actinomadura rudentiformis</name>
    <dbReference type="NCBI Taxonomy" id="359158"/>
    <lineage>
        <taxon>Bacteria</taxon>
        <taxon>Bacillati</taxon>
        <taxon>Actinomycetota</taxon>
        <taxon>Actinomycetes</taxon>
        <taxon>Streptosporangiales</taxon>
        <taxon>Thermomonosporaceae</taxon>
        <taxon>Actinomadura</taxon>
    </lineage>
</organism>
<comment type="caution">
    <text evidence="1">The sequence shown here is derived from an EMBL/GenBank/DDBJ whole genome shotgun (WGS) entry which is preliminary data.</text>
</comment>
<evidence type="ECO:0000313" key="1">
    <source>
        <dbReference type="EMBL" id="KAB2346956.1"/>
    </source>
</evidence>
<reference evidence="1 2" key="1">
    <citation type="submission" date="2019-09" db="EMBL/GenBank/DDBJ databases">
        <title>Actinomadura physcomitrii sp. nov., a novel actinomycete isolated from moss [Physcomitrium sphaericum (Ludw) Fuernr].</title>
        <authorList>
            <person name="Zhuang X."/>
            <person name="Liu C."/>
        </authorList>
    </citation>
    <scope>NUCLEOTIDE SEQUENCE [LARGE SCALE GENOMIC DNA]</scope>
    <source>
        <strain evidence="1 2">HMC1</strain>
    </source>
</reference>
<name>A0A6H9YPP7_9ACTN</name>
<keyword evidence="2" id="KW-1185">Reference proteome</keyword>
<sequence>MRINQYARKPLRDDSAIFAEVLDEVIREVPYSSAGSLQQFYGSEPLEWRWGRGCGWQAFEVARRVEERGGATATFMVSGGHVPALYVDSAAITVLDPYMPHVAPLRLERADAVDSVVRAEVDAYPIREGRNGEPAPSRLRGTWWTLDGSLRLEYLRYGPCREDYAPYRAYTFRPGSMLPVPPPDGLMRRILVSPMQNNLSIRTVHRDDRKMREVVLPFPGRPRDQLVDRSHLITKDNQGAVSPYGSAGFDRDLEPMADTIGCAPADLIEFVMDSAALYDKAAPLDRVWPEYSAVSE</sequence>
<gene>
    <name evidence="1" type="ORF">F8566_22470</name>
</gene>
<dbReference type="EMBL" id="WBMT01000010">
    <property type="protein sequence ID" value="KAB2346956.1"/>
    <property type="molecule type" value="Genomic_DNA"/>
</dbReference>
<evidence type="ECO:0000313" key="2">
    <source>
        <dbReference type="Proteomes" id="UP000468735"/>
    </source>
</evidence>
<dbReference type="OrthoDB" id="5149899at2"/>
<dbReference type="AlphaFoldDB" id="A0A6H9YPP7"/>
<protein>
    <submittedName>
        <fullName evidence="1">Uncharacterized protein</fullName>
    </submittedName>
</protein>
<dbReference type="RefSeq" id="WP_151562913.1">
    <property type="nucleotide sequence ID" value="NZ_WBMT01000010.1"/>
</dbReference>